<dbReference type="CDD" id="cd02947">
    <property type="entry name" value="TRX_family"/>
    <property type="match status" value="1"/>
</dbReference>
<gene>
    <name evidence="2" type="ORF">EDB81DRAFT_604150</name>
</gene>
<dbReference type="PANTHER" id="PTHR10438:SF468">
    <property type="entry name" value="THIOREDOXIN-1-RELATED"/>
    <property type="match status" value="1"/>
</dbReference>
<evidence type="ECO:0000313" key="2">
    <source>
        <dbReference type="EMBL" id="KAH7126100.1"/>
    </source>
</evidence>
<dbReference type="SUPFAM" id="SSF52833">
    <property type="entry name" value="Thioredoxin-like"/>
    <property type="match status" value="1"/>
</dbReference>
<feature type="domain" description="Thioredoxin" evidence="1">
    <location>
        <begin position="1"/>
        <end position="78"/>
    </location>
</feature>
<name>A0A9P9DUT8_9HYPO</name>
<comment type="caution">
    <text evidence="2">The sequence shown here is derived from an EMBL/GenBank/DDBJ whole genome shotgun (WGS) entry which is preliminary data.</text>
</comment>
<keyword evidence="3" id="KW-1185">Reference proteome</keyword>
<organism evidence="2 3">
    <name type="scientific">Dactylonectria macrodidyma</name>
    <dbReference type="NCBI Taxonomy" id="307937"/>
    <lineage>
        <taxon>Eukaryota</taxon>
        <taxon>Fungi</taxon>
        <taxon>Dikarya</taxon>
        <taxon>Ascomycota</taxon>
        <taxon>Pezizomycotina</taxon>
        <taxon>Sordariomycetes</taxon>
        <taxon>Hypocreomycetidae</taxon>
        <taxon>Hypocreales</taxon>
        <taxon>Nectriaceae</taxon>
        <taxon>Dactylonectria</taxon>
    </lineage>
</organism>
<evidence type="ECO:0000313" key="3">
    <source>
        <dbReference type="Proteomes" id="UP000738349"/>
    </source>
</evidence>
<dbReference type="PANTHER" id="PTHR10438">
    <property type="entry name" value="THIOREDOXIN"/>
    <property type="match status" value="1"/>
</dbReference>
<dbReference type="Pfam" id="PF00085">
    <property type="entry name" value="Thioredoxin"/>
    <property type="match status" value="1"/>
</dbReference>
<feature type="non-terminal residue" evidence="2">
    <location>
        <position position="79"/>
    </location>
</feature>
<dbReference type="OrthoDB" id="10263751at2759"/>
<sequence>WAEWVGPCKLISPFYDSLSESLSRPNLITFGKIDCDIQTDLIAQFEIVTLPTFILFREGEEFERVLGTDVRKLQSIIQK</sequence>
<dbReference type="EMBL" id="JAGMUV010000020">
    <property type="protein sequence ID" value="KAH7126100.1"/>
    <property type="molecule type" value="Genomic_DNA"/>
</dbReference>
<dbReference type="InterPro" id="IPR036249">
    <property type="entry name" value="Thioredoxin-like_sf"/>
</dbReference>
<dbReference type="Gene3D" id="3.40.30.10">
    <property type="entry name" value="Glutaredoxin"/>
    <property type="match status" value="1"/>
</dbReference>
<dbReference type="AlphaFoldDB" id="A0A9P9DUT8"/>
<feature type="non-terminal residue" evidence="2">
    <location>
        <position position="1"/>
    </location>
</feature>
<reference evidence="2" key="1">
    <citation type="journal article" date="2021" name="Nat. Commun.">
        <title>Genetic determinants of endophytism in the Arabidopsis root mycobiome.</title>
        <authorList>
            <person name="Mesny F."/>
            <person name="Miyauchi S."/>
            <person name="Thiergart T."/>
            <person name="Pickel B."/>
            <person name="Atanasova L."/>
            <person name="Karlsson M."/>
            <person name="Huettel B."/>
            <person name="Barry K.W."/>
            <person name="Haridas S."/>
            <person name="Chen C."/>
            <person name="Bauer D."/>
            <person name="Andreopoulos W."/>
            <person name="Pangilinan J."/>
            <person name="LaButti K."/>
            <person name="Riley R."/>
            <person name="Lipzen A."/>
            <person name="Clum A."/>
            <person name="Drula E."/>
            <person name="Henrissat B."/>
            <person name="Kohler A."/>
            <person name="Grigoriev I.V."/>
            <person name="Martin F.M."/>
            <person name="Hacquard S."/>
        </authorList>
    </citation>
    <scope>NUCLEOTIDE SEQUENCE</scope>
    <source>
        <strain evidence="2">MPI-CAGE-AT-0147</strain>
    </source>
</reference>
<dbReference type="InterPro" id="IPR050620">
    <property type="entry name" value="Thioredoxin_H-type-like"/>
</dbReference>
<evidence type="ECO:0000259" key="1">
    <source>
        <dbReference type="Pfam" id="PF00085"/>
    </source>
</evidence>
<dbReference type="Proteomes" id="UP000738349">
    <property type="component" value="Unassembled WGS sequence"/>
</dbReference>
<accession>A0A9P9DUT8</accession>
<proteinExistence type="predicted"/>
<protein>
    <submittedName>
        <fullName evidence="2">Thioredoxin-like protein</fullName>
    </submittedName>
</protein>
<dbReference type="InterPro" id="IPR013766">
    <property type="entry name" value="Thioredoxin_domain"/>
</dbReference>